<dbReference type="Gene3D" id="3.40.630.30">
    <property type="match status" value="1"/>
</dbReference>
<dbReference type="PROSITE" id="PS51186">
    <property type="entry name" value="GNAT"/>
    <property type="match status" value="1"/>
</dbReference>
<dbReference type="SUPFAM" id="SSF55729">
    <property type="entry name" value="Acyl-CoA N-acyltransferases (Nat)"/>
    <property type="match status" value="1"/>
</dbReference>
<dbReference type="EMBL" id="BKCM01000018">
    <property type="protein sequence ID" value="GER02118.1"/>
    <property type="molecule type" value="Genomic_DNA"/>
</dbReference>
<evidence type="ECO:0000259" key="3">
    <source>
        <dbReference type="PROSITE" id="PS51186"/>
    </source>
</evidence>
<evidence type="ECO:0000313" key="4">
    <source>
        <dbReference type="EMBL" id="GER02118.1"/>
    </source>
</evidence>
<dbReference type="RefSeq" id="WP_150002831.1">
    <property type="nucleotide sequence ID" value="NZ_BKCM01000018.1"/>
</dbReference>
<dbReference type="Pfam" id="PF00583">
    <property type="entry name" value="Acetyltransf_1"/>
    <property type="match status" value="1"/>
</dbReference>
<organism evidence="4 5">
    <name type="scientific">Iodidimonas gelatinilytica</name>
    <dbReference type="NCBI Taxonomy" id="1236966"/>
    <lineage>
        <taxon>Bacteria</taxon>
        <taxon>Pseudomonadati</taxon>
        <taxon>Pseudomonadota</taxon>
        <taxon>Alphaproteobacteria</taxon>
        <taxon>Iodidimonadales</taxon>
        <taxon>Iodidimonadaceae</taxon>
        <taxon>Iodidimonas</taxon>
    </lineage>
</organism>
<evidence type="ECO:0000256" key="1">
    <source>
        <dbReference type="ARBA" id="ARBA00022679"/>
    </source>
</evidence>
<dbReference type="InterPro" id="IPR016181">
    <property type="entry name" value="Acyl_CoA_acyltransferase"/>
</dbReference>
<feature type="domain" description="N-acetyltransferase" evidence="3">
    <location>
        <begin position="6"/>
        <end position="157"/>
    </location>
</feature>
<sequence length="169" mass="18769">MTAEPLSLHQIGIEGADVLTALHHGSFPPDTGERWGGSELSEVLRMPGVLGLVACRLDEPLGYAMVRFAADECELLSLGVLVQARRTGVARSLLAHLLGLCKSRAARQLFLEVREDNEAARAFYKDHGFKQIGRRPRYYQLADGGFRDAVTMACAPDEFKNRNKNKHHR</sequence>
<dbReference type="InterPro" id="IPR000182">
    <property type="entry name" value="GNAT_dom"/>
</dbReference>
<proteinExistence type="predicted"/>
<dbReference type="GO" id="GO:0016747">
    <property type="term" value="F:acyltransferase activity, transferring groups other than amino-acyl groups"/>
    <property type="evidence" value="ECO:0007669"/>
    <property type="project" value="InterPro"/>
</dbReference>
<keyword evidence="5" id="KW-1185">Reference proteome</keyword>
<keyword evidence="1" id="KW-0808">Transferase</keyword>
<gene>
    <name evidence="4" type="ORF">JCM17845_27410</name>
</gene>
<dbReference type="AlphaFoldDB" id="A0A5A7N1X4"/>
<keyword evidence="2" id="KW-0012">Acyltransferase</keyword>
<dbReference type="InterPro" id="IPR050832">
    <property type="entry name" value="Bact_Acetyltransf"/>
</dbReference>
<dbReference type="PANTHER" id="PTHR43877">
    <property type="entry name" value="AMINOALKYLPHOSPHONATE N-ACETYLTRANSFERASE-RELATED-RELATED"/>
    <property type="match status" value="1"/>
</dbReference>
<dbReference type="Proteomes" id="UP000325187">
    <property type="component" value="Unassembled WGS sequence"/>
</dbReference>
<protein>
    <recommendedName>
        <fullName evidence="3">N-acetyltransferase domain-containing protein</fullName>
    </recommendedName>
</protein>
<name>A0A5A7N1X4_9PROT</name>
<reference evidence="4 5" key="1">
    <citation type="submission" date="2019-09" db="EMBL/GenBank/DDBJ databases">
        <title>NBRP : Genome information of microbial organism related human and environment.</title>
        <authorList>
            <person name="Hattori M."/>
            <person name="Oshima K."/>
            <person name="Inaba H."/>
            <person name="Suda W."/>
            <person name="Sakamoto M."/>
            <person name="Iino T."/>
            <person name="Kitahara M."/>
            <person name="Oshida Y."/>
            <person name="Iida T."/>
            <person name="Kudo T."/>
            <person name="Itoh T."/>
            <person name="Ohkuma M."/>
        </authorList>
    </citation>
    <scope>NUCLEOTIDE SEQUENCE [LARGE SCALE GENOMIC DNA]</scope>
    <source>
        <strain evidence="4 5">Mie-1</strain>
    </source>
</reference>
<accession>A0A5A7N1X4</accession>
<evidence type="ECO:0000313" key="5">
    <source>
        <dbReference type="Proteomes" id="UP000325187"/>
    </source>
</evidence>
<comment type="caution">
    <text evidence="4">The sequence shown here is derived from an EMBL/GenBank/DDBJ whole genome shotgun (WGS) entry which is preliminary data.</text>
</comment>
<dbReference type="CDD" id="cd04301">
    <property type="entry name" value="NAT_SF"/>
    <property type="match status" value="1"/>
</dbReference>
<evidence type="ECO:0000256" key="2">
    <source>
        <dbReference type="ARBA" id="ARBA00023315"/>
    </source>
</evidence>